<evidence type="ECO:0000256" key="1">
    <source>
        <dbReference type="SAM" id="Coils"/>
    </source>
</evidence>
<evidence type="ECO:0000313" key="5">
    <source>
        <dbReference type="Proteomes" id="UP000321570"/>
    </source>
</evidence>
<keyword evidence="5" id="KW-1185">Reference proteome</keyword>
<accession>A0A564Z2Z4</accession>
<feature type="region of interest" description="Disordered" evidence="2">
    <location>
        <begin position="1"/>
        <end position="52"/>
    </location>
</feature>
<dbReference type="Gene3D" id="1.20.58.2190">
    <property type="match status" value="1"/>
</dbReference>
<gene>
    <name evidence="4" type="ORF">WMSIL1_LOCUS11923</name>
</gene>
<dbReference type="SUPFAM" id="SSF54236">
    <property type="entry name" value="Ubiquitin-like"/>
    <property type="match status" value="1"/>
</dbReference>
<proteinExistence type="predicted"/>
<name>A0A564Z2Z4_HYMDI</name>
<dbReference type="Gene3D" id="3.10.20.90">
    <property type="entry name" value="Phosphatidylinositol 3-kinase Catalytic Subunit, Chain A, domain 1"/>
    <property type="match status" value="1"/>
</dbReference>
<dbReference type="EMBL" id="CABIJS010000555">
    <property type="protein sequence ID" value="VUZ53174.1"/>
    <property type="molecule type" value="Genomic_DNA"/>
</dbReference>
<dbReference type="InterPro" id="IPR036339">
    <property type="entry name" value="PUB-like_dom_sf"/>
</dbReference>
<feature type="compositionally biased region" description="Basic and acidic residues" evidence="2">
    <location>
        <begin position="13"/>
        <end position="33"/>
    </location>
</feature>
<protein>
    <recommendedName>
        <fullName evidence="3">UBX domain-containing protein</fullName>
    </recommendedName>
</protein>
<dbReference type="InterPro" id="IPR001012">
    <property type="entry name" value="UBX_dom"/>
</dbReference>
<dbReference type="PROSITE" id="PS50033">
    <property type="entry name" value="UBX"/>
    <property type="match status" value="1"/>
</dbReference>
<dbReference type="PANTHER" id="PTHR23153">
    <property type="entry name" value="UBX-RELATED"/>
    <property type="match status" value="1"/>
</dbReference>
<evidence type="ECO:0000313" key="4">
    <source>
        <dbReference type="EMBL" id="VUZ53174.1"/>
    </source>
</evidence>
<dbReference type="AlphaFoldDB" id="A0A564Z2Z4"/>
<organism evidence="4 5">
    <name type="scientific">Hymenolepis diminuta</name>
    <name type="common">Rat tapeworm</name>
    <dbReference type="NCBI Taxonomy" id="6216"/>
    <lineage>
        <taxon>Eukaryota</taxon>
        <taxon>Metazoa</taxon>
        <taxon>Spiralia</taxon>
        <taxon>Lophotrochozoa</taxon>
        <taxon>Platyhelminthes</taxon>
        <taxon>Cestoda</taxon>
        <taxon>Eucestoda</taxon>
        <taxon>Cyclophyllidea</taxon>
        <taxon>Hymenolepididae</taxon>
        <taxon>Hymenolepis</taxon>
    </lineage>
</organism>
<dbReference type="InterPro" id="IPR029071">
    <property type="entry name" value="Ubiquitin-like_domsf"/>
</dbReference>
<feature type="coiled-coil region" evidence="1">
    <location>
        <begin position="78"/>
        <end position="105"/>
    </location>
</feature>
<reference evidence="4 5" key="1">
    <citation type="submission" date="2019-07" db="EMBL/GenBank/DDBJ databases">
        <authorList>
            <person name="Jastrzebski P J."/>
            <person name="Paukszto L."/>
            <person name="Jastrzebski P J."/>
        </authorList>
    </citation>
    <scope>NUCLEOTIDE SEQUENCE [LARGE SCALE GENOMIC DNA]</scope>
    <source>
        <strain evidence="4 5">WMS-il1</strain>
    </source>
</reference>
<dbReference type="Proteomes" id="UP000321570">
    <property type="component" value="Unassembled WGS sequence"/>
</dbReference>
<dbReference type="InterPro" id="IPR018997">
    <property type="entry name" value="PUB_domain"/>
</dbReference>
<dbReference type="SUPFAM" id="SSF143503">
    <property type="entry name" value="PUG domain-like"/>
    <property type="match status" value="1"/>
</dbReference>
<dbReference type="PANTHER" id="PTHR23153:SF38">
    <property type="entry name" value="UBX DOMAIN-CONTAINING PROTEIN 6"/>
    <property type="match status" value="1"/>
</dbReference>
<evidence type="ECO:0000259" key="3">
    <source>
        <dbReference type="PROSITE" id="PS50033"/>
    </source>
</evidence>
<keyword evidence="1" id="KW-0175">Coiled coil</keyword>
<feature type="domain" description="UBX" evidence="3">
    <location>
        <begin position="361"/>
        <end position="447"/>
    </location>
</feature>
<evidence type="ECO:0000256" key="2">
    <source>
        <dbReference type="SAM" id="MobiDB-lite"/>
    </source>
</evidence>
<dbReference type="Pfam" id="PF09409">
    <property type="entry name" value="PUB"/>
    <property type="match status" value="1"/>
</dbReference>
<sequence>MKGKLAKFFSKFSSDKFPKDSEGRRLNEPKSEAVPKTPCPEPPLRTPREAPSEVAMRATEAALGRIAAQKIPHKTPIQRKIETENAQLKKQIHEAEQVAAQFQRTTVTSDTGGAIKSVLFSCPKLLGDEFTDSYDKVDAEIVKTLLEEAKNDPASAYTLLVIRNIASSPFPADVDPIDENTPDISVVREKRKNNLETIIRNLIEHPDKENFRRLRTGNKLIAELLQLEYGQKFFETCGFVETEETTATEDGSTSTKFLVFPAAPSEEQTCQLKEMLELLKSGEKIFPELVRGTTVFQASGTEVREFSHDDLPPEFFAINLEDFRRMRDSIRQVTSDKPLLTKASRDRLKKLNRRTFRYTLIRVRLPQNNLLIQATFATSETVNDVRIWLSGCLADPSIEYSLYAPPGTLSSTGNTNRPITARISLDDCEETSTLLDLNLFPSVILNLSLKPIMPSNTIVRLLPELEARIVSL</sequence>
<dbReference type="GO" id="GO:0005737">
    <property type="term" value="C:cytoplasm"/>
    <property type="evidence" value="ECO:0007669"/>
    <property type="project" value="TreeGrafter"/>
</dbReference>